<accession>A0A218X5E2</accession>
<name>A0A218X5E2_PUNGR</name>
<evidence type="ECO:0000313" key="4">
    <source>
        <dbReference type="Proteomes" id="UP000197138"/>
    </source>
</evidence>
<feature type="transmembrane region" description="Helical" evidence="2">
    <location>
        <begin position="12"/>
        <end position="34"/>
    </location>
</feature>
<feature type="region of interest" description="Disordered" evidence="1">
    <location>
        <begin position="49"/>
        <end position="74"/>
    </location>
</feature>
<dbReference type="Proteomes" id="UP000197138">
    <property type="component" value="Unassembled WGS sequence"/>
</dbReference>
<protein>
    <submittedName>
        <fullName evidence="3">Uncharacterized protein</fullName>
    </submittedName>
</protein>
<reference evidence="4" key="1">
    <citation type="journal article" date="2017" name="Plant J.">
        <title>The pomegranate (Punica granatum L.) genome and the genomics of punicalagin biosynthesis.</title>
        <authorList>
            <person name="Qin G."/>
            <person name="Xu C."/>
            <person name="Ming R."/>
            <person name="Tang H."/>
            <person name="Guyot R."/>
            <person name="Kramer E.M."/>
            <person name="Hu Y."/>
            <person name="Yi X."/>
            <person name="Qi Y."/>
            <person name="Xu X."/>
            <person name="Gao Z."/>
            <person name="Pan H."/>
            <person name="Jian J."/>
            <person name="Tian Y."/>
            <person name="Yue Z."/>
            <person name="Xu Y."/>
        </authorList>
    </citation>
    <scope>NUCLEOTIDE SEQUENCE [LARGE SCALE GENOMIC DNA]</scope>
    <source>
        <strain evidence="4">cv. Dabenzi</strain>
    </source>
</reference>
<keyword evidence="2" id="KW-0812">Transmembrane</keyword>
<evidence type="ECO:0000313" key="3">
    <source>
        <dbReference type="EMBL" id="OWM80018.1"/>
    </source>
</evidence>
<evidence type="ECO:0000256" key="1">
    <source>
        <dbReference type="SAM" id="MobiDB-lite"/>
    </source>
</evidence>
<evidence type="ECO:0000256" key="2">
    <source>
        <dbReference type="SAM" id="Phobius"/>
    </source>
</evidence>
<keyword evidence="2" id="KW-0472">Membrane</keyword>
<keyword evidence="2" id="KW-1133">Transmembrane helix</keyword>
<feature type="compositionally biased region" description="Basic and acidic residues" evidence="1">
    <location>
        <begin position="49"/>
        <end position="72"/>
    </location>
</feature>
<dbReference type="EMBL" id="MTKT01002370">
    <property type="protein sequence ID" value="OWM80018.1"/>
    <property type="molecule type" value="Genomic_DNA"/>
</dbReference>
<comment type="caution">
    <text evidence="3">The sequence shown here is derived from an EMBL/GenBank/DDBJ whole genome shotgun (WGS) entry which is preliminary data.</text>
</comment>
<gene>
    <name evidence="3" type="ORF">CDL15_Pgr009996</name>
</gene>
<sequence>MDLPTPNYLYTFSSTASISPLFISFMLLLLRVGLKKGKIEIGKRSIERQKEKGGERERVRGREQSTEEKEGRATVSSCGTLNLQTLIHR</sequence>
<organism evidence="3 4">
    <name type="scientific">Punica granatum</name>
    <name type="common">Pomegranate</name>
    <dbReference type="NCBI Taxonomy" id="22663"/>
    <lineage>
        <taxon>Eukaryota</taxon>
        <taxon>Viridiplantae</taxon>
        <taxon>Streptophyta</taxon>
        <taxon>Embryophyta</taxon>
        <taxon>Tracheophyta</taxon>
        <taxon>Spermatophyta</taxon>
        <taxon>Magnoliopsida</taxon>
        <taxon>eudicotyledons</taxon>
        <taxon>Gunneridae</taxon>
        <taxon>Pentapetalae</taxon>
        <taxon>rosids</taxon>
        <taxon>malvids</taxon>
        <taxon>Myrtales</taxon>
        <taxon>Lythraceae</taxon>
        <taxon>Punica</taxon>
    </lineage>
</organism>
<proteinExistence type="predicted"/>
<dbReference type="AlphaFoldDB" id="A0A218X5E2"/>